<dbReference type="EC" id="2.1.1.192" evidence="14"/>
<keyword evidence="5 14" id="KW-0698">rRNA processing</keyword>
<keyword evidence="12 14" id="KW-0411">Iron-sulfur</keyword>
<evidence type="ECO:0000256" key="3">
    <source>
        <dbReference type="ARBA" id="ARBA00022485"/>
    </source>
</evidence>
<feature type="binding site" evidence="14">
    <location>
        <position position="117"/>
    </location>
    <ligand>
        <name>[4Fe-4S] cluster</name>
        <dbReference type="ChEBI" id="CHEBI:49883"/>
        <note>4Fe-4S-S-AdoMet</note>
    </ligand>
</feature>
<evidence type="ECO:0000256" key="13">
    <source>
        <dbReference type="ARBA" id="ARBA00023157"/>
    </source>
</evidence>
<evidence type="ECO:0000256" key="4">
    <source>
        <dbReference type="ARBA" id="ARBA00022490"/>
    </source>
</evidence>
<feature type="active site" description="S-methylcysteine intermediate" evidence="14">
    <location>
        <position position="338"/>
    </location>
</feature>
<dbReference type="RefSeq" id="WP_376858992.1">
    <property type="nucleotide sequence ID" value="NZ_JBHSLA010000001.1"/>
</dbReference>
<feature type="binding site" evidence="14">
    <location>
        <begin position="219"/>
        <end position="221"/>
    </location>
    <ligand>
        <name>S-adenosyl-L-methionine</name>
        <dbReference type="ChEBI" id="CHEBI:59789"/>
    </ligand>
</feature>
<dbReference type="GO" id="GO:0008168">
    <property type="term" value="F:methyltransferase activity"/>
    <property type="evidence" value="ECO:0007669"/>
    <property type="project" value="UniProtKB-KW"/>
</dbReference>
<dbReference type="Pfam" id="PF21016">
    <property type="entry name" value="RlmN_N"/>
    <property type="match status" value="1"/>
</dbReference>
<keyword evidence="3 14" id="KW-0004">4Fe-4S</keyword>
<feature type="active site" description="Proton acceptor" evidence="14">
    <location>
        <position position="93"/>
    </location>
</feature>
<keyword evidence="13 14" id="KW-1015">Disulfide bond</keyword>
<dbReference type="SUPFAM" id="SSF102114">
    <property type="entry name" value="Radical SAM enzymes"/>
    <property type="match status" value="1"/>
</dbReference>
<proteinExistence type="inferred from homology"/>
<dbReference type="HAMAP" id="MF_01849">
    <property type="entry name" value="RNA_methyltr_RlmN"/>
    <property type="match status" value="1"/>
</dbReference>
<comment type="cofactor">
    <cofactor evidence="14">
        <name>[4Fe-4S] cluster</name>
        <dbReference type="ChEBI" id="CHEBI:49883"/>
    </cofactor>
    <text evidence="14">Binds 1 [4Fe-4S] cluster. The cluster is coordinated with 3 cysteines and an exchangeable S-adenosyl-L-methionine.</text>
</comment>
<dbReference type="SFLD" id="SFLDF00275">
    <property type="entry name" value="adenosine_C2_methyltransferase"/>
    <property type="match status" value="1"/>
</dbReference>
<gene>
    <name evidence="14 16" type="primary">rlmN</name>
    <name evidence="16" type="ORF">ACFPH8_05120</name>
</gene>
<dbReference type="SMART" id="SM00729">
    <property type="entry name" value="Elp3"/>
    <property type="match status" value="1"/>
</dbReference>
<comment type="function">
    <text evidence="14">Specifically methylates position 2 of adenine 2503 in 23S rRNA and position 2 of adenine 37 in tRNAs.</text>
</comment>
<dbReference type="PIRSF" id="PIRSF006004">
    <property type="entry name" value="CHP00048"/>
    <property type="match status" value="1"/>
</dbReference>
<dbReference type="SFLD" id="SFLDG01062">
    <property type="entry name" value="methyltransferase_(Class_A)"/>
    <property type="match status" value="1"/>
</dbReference>
<accession>A0ABW0C659</accession>
<keyword evidence="8 14" id="KW-0949">S-adenosyl-L-methionine</keyword>
<evidence type="ECO:0000256" key="14">
    <source>
        <dbReference type="HAMAP-Rule" id="MF_01849"/>
    </source>
</evidence>
<dbReference type="NCBIfam" id="TIGR00048">
    <property type="entry name" value="rRNA_mod_RlmN"/>
    <property type="match status" value="1"/>
</dbReference>
<sequence length="346" mass="39418">MSDKKDIRALTKDQLRDFFEKEGNQAFRGNQVYEWLWSKSAHSFADMTNLSKETRAMLENNFVINHIKVDDMQRSSDGTIKNAVKLHDGLVVESVLIPTKTRTTACVSSQVGCSLDCKFCATSRLKRMRNLNPDEIYDQVVAIDNESRLYHDRPLSNIVFMGMGEPLMNYNNVLKAIDKITSPEGLGMSPKRIVVSTSGVPKMIKKMADEKVKFKLAVSLHSAIDEVRTSIMPFNATFPLKDLREALEYWYARTKNRITYEYVVWKGINDQKKDVDALIEFCKFAPSKVNLIEYNPIDDGMFQQAHDEAIDMYVNMLEKNNITVTVRRSRGKDIDAACGQLANKSS</sequence>
<evidence type="ECO:0000256" key="9">
    <source>
        <dbReference type="ARBA" id="ARBA00022694"/>
    </source>
</evidence>
<evidence type="ECO:0000256" key="8">
    <source>
        <dbReference type="ARBA" id="ARBA00022691"/>
    </source>
</evidence>
<evidence type="ECO:0000256" key="5">
    <source>
        <dbReference type="ARBA" id="ARBA00022552"/>
    </source>
</evidence>
<dbReference type="PANTHER" id="PTHR30544">
    <property type="entry name" value="23S RRNA METHYLTRANSFERASE"/>
    <property type="match status" value="1"/>
</dbReference>
<comment type="similarity">
    <text evidence="2 14">Belongs to the radical SAM superfamily. RlmN family.</text>
</comment>
<evidence type="ECO:0000256" key="2">
    <source>
        <dbReference type="ARBA" id="ARBA00007544"/>
    </source>
</evidence>
<dbReference type="Proteomes" id="UP001596162">
    <property type="component" value="Unassembled WGS sequence"/>
</dbReference>
<comment type="catalytic activity">
    <reaction evidence="14">
        <text>adenosine(37) in tRNA + 2 reduced [2Fe-2S]-[ferredoxin] + 2 S-adenosyl-L-methionine = 2-methyladenosine(37) in tRNA + 5'-deoxyadenosine + L-methionine + 2 oxidized [2Fe-2S]-[ferredoxin] + S-adenosyl-L-homocysteine</text>
        <dbReference type="Rhea" id="RHEA:43332"/>
        <dbReference type="Rhea" id="RHEA-COMP:10000"/>
        <dbReference type="Rhea" id="RHEA-COMP:10001"/>
        <dbReference type="Rhea" id="RHEA-COMP:10162"/>
        <dbReference type="Rhea" id="RHEA-COMP:10485"/>
        <dbReference type="ChEBI" id="CHEBI:17319"/>
        <dbReference type="ChEBI" id="CHEBI:33737"/>
        <dbReference type="ChEBI" id="CHEBI:33738"/>
        <dbReference type="ChEBI" id="CHEBI:57844"/>
        <dbReference type="ChEBI" id="CHEBI:57856"/>
        <dbReference type="ChEBI" id="CHEBI:59789"/>
        <dbReference type="ChEBI" id="CHEBI:74411"/>
        <dbReference type="ChEBI" id="CHEBI:74497"/>
        <dbReference type="EC" id="2.1.1.192"/>
    </reaction>
</comment>
<dbReference type="InterPro" id="IPR006638">
    <property type="entry name" value="Elp3/MiaA/NifB-like_rSAM"/>
</dbReference>
<keyword evidence="4 14" id="KW-0963">Cytoplasm</keyword>
<feature type="binding site" evidence="14">
    <location>
        <begin position="164"/>
        <end position="165"/>
    </location>
    <ligand>
        <name>S-adenosyl-L-methionine</name>
        <dbReference type="ChEBI" id="CHEBI:59789"/>
    </ligand>
</feature>
<name>A0ABW0C659_9FLAO</name>
<keyword evidence="9 14" id="KW-0819">tRNA processing</keyword>
<keyword evidence="10 14" id="KW-0479">Metal-binding</keyword>
<feature type="binding site" evidence="14">
    <location>
        <position position="113"/>
    </location>
    <ligand>
        <name>[4Fe-4S] cluster</name>
        <dbReference type="ChEBI" id="CHEBI:49883"/>
        <note>4Fe-4S-S-AdoMet</note>
    </ligand>
</feature>
<feature type="binding site" evidence="14">
    <location>
        <position position="295"/>
    </location>
    <ligand>
        <name>S-adenosyl-L-methionine</name>
        <dbReference type="ChEBI" id="CHEBI:59789"/>
    </ligand>
</feature>
<dbReference type="CDD" id="cd01335">
    <property type="entry name" value="Radical_SAM"/>
    <property type="match status" value="1"/>
</dbReference>
<comment type="miscellaneous">
    <text evidence="14">Reaction proceeds by a ping-pong mechanism involving intermediate methylation of a conserved cysteine residue.</text>
</comment>
<evidence type="ECO:0000256" key="12">
    <source>
        <dbReference type="ARBA" id="ARBA00023014"/>
    </source>
</evidence>
<evidence type="ECO:0000256" key="1">
    <source>
        <dbReference type="ARBA" id="ARBA00004496"/>
    </source>
</evidence>
<reference evidence="17" key="1">
    <citation type="journal article" date="2019" name="Int. J. Syst. Evol. Microbiol.">
        <title>The Global Catalogue of Microorganisms (GCM) 10K type strain sequencing project: providing services to taxonomists for standard genome sequencing and annotation.</title>
        <authorList>
            <consortium name="The Broad Institute Genomics Platform"/>
            <consortium name="The Broad Institute Genome Sequencing Center for Infectious Disease"/>
            <person name="Wu L."/>
            <person name="Ma J."/>
        </authorList>
    </citation>
    <scope>NUCLEOTIDE SEQUENCE [LARGE SCALE GENOMIC DNA]</scope>
    <source>
        <strain evidence="17">JCM 17978</strain>
    </source>
</reference>
<evidence type="ECO:0000256" key="6">
    <source>
        <dbReference type="ARBA" id="ARBA00022603"/>
    </source>
</evidence>
<comment type="caution">
    <text evidence="14">Lacks conserved residue(s) required for the propagation of feature annotation.</text>
</comment>
<dbReference type="InterPro" id="IPR048641">
    <property type="entry name" value="RlmN_N"/>
</dbReference>
<feature type="binding site" evidence="14">
    <location>
        <position position="120"/>
    </location>
    <ligand>
        <name>[4Fe-4S] cluster</name>
        <dbReference type="ChEBI" id="CHEBI:49883"/>
        <note>4Fe-4S-S-AdoMet</note>
    </ligand>
</feature>
<keyword evidence="6 14" id="KW-0489">Methyltransferase</keyword>
<dbReference type="InterPro" id="IPR027492">
    <property type="entry name" value="RNA_MTrfase_RlmN"/>
</dbReference>
<evidence type="ECO:0000259" key="15">
    <source>
        <dbReference type="PROSITE" id="PS51918"/>
    </source>
</evidence>
<dbReference type="EMBL" id="JBHSLA010000001">
    <property type="protein sequence ID" value="MFC5194703.1"/>
    <property type="molecule type" value="Genomic_DNA"/>
</dbReference>
<keyword evidence="11 14" id="KW-0408">Iron</keyword>
<dbReference type="SFLD" id="SFLDS00029">
    <property type="entry name" value="Radical_SAM"/>
    <property type="match status" value="1"/>
</dbReference>
<evidence type="ECO:0000256" key="11">
    <source>
        <dbReference type="ARBA" id="ARBA00023004"/>
    </source>
</evidence>
<dbReference type="Gene3D" id="3.20.20.70">
    <property type="entry name" value="Aldolase class I"/>
    <property type="match status" value="1"/>
</dbReference>
<feature type="binding site" evidence="14">
    <location>
        <position position="196"/>
    </location>
    <ligand>
        <name>S-adenosyl-L-methionine</name>
        <dbReference type="ChEBI" id="CHEBI:59789"/>
    </ligand>
</feature>
<feature type="domain" description="Radical SAM core" evidence="15">
    <location>
        <begin position="99"/>
        <end position="333"/>
    </location>
</feature>
<protein>
    <recommendedName>
        <fullName evidence="14">Probable dual-specificity RNA methyltransferase RlmN</fullName>
        <ecNumber evidence="14">2.1.1.192</ecNumber>
    </recommendedName>
    <alternativeName>
        <fullName evidence="14">23S rRNA (adenine(2503)-C(2))-methyltransferase</fullName>
    </alternativeName>
    <alternativeName>
        <fullName evidence="14">23S rRNA m2A2503 methyltransferase</fullName>
    </alternativeName>
    <alternativeName>
        <fullName evidence="14">Ribosomal RNA large subunit methyltransferase N</fullName>
    </alternativeName>
    <alternativeName>
        <fullName evidence="14">tRNA (adenine(37)-C(2))-methyltransferase</fullName>
    </alternativeName>
    <alternativeName>
        <fullName evidence="14">tRNA m2A37 methyltransferase</fullName>
    </alternativeName>
</protein>
<dbReference type="GO" id="GO:0032259">
    <property type="term" value="P:methylation"/>
    <property type="evidence" value="ECO:0007669"/>
    <property type="project" value="UniProtKB-KW"/>
</dbReference>
<dbReference type="PANTHER" id="PTHR30544:SF5">
    <property type="entry name" value="RADICAL SAM CORE DOMAIN-CONTAINING PROTEIN"/>
    <property type="match status" value="1"/>
</dbReference>
<evidence type="ECO:0000256" key="10">
    <source>
        <dbReference type="ARBA" id="ARBA00022723"/>
    </source>
</evidence>
<dbReference type="InterPro" id="IPR007197">
    <property type="entry name" value="rSAM"/>
</dbReference>
<dbReference type="InterPro" id="IPR004383">
    <property type="entry name" value="rRNA_lsu_MTrfase_RlmN/Cfr"/>
</dbReference>
<dbReference type="Pfam" id="PF04055">
    <property type="entry name" value="Radical_SAM"/>
    <property type="match status" value="1"/>
</dbReference>
<evidence type="ECO:0000256" key="7">
    <source>
        <dbReference type="ARBA" id="ARBA00022679"/>
    </source>
</evidence>
<keyword evidence="7 14" id="KW-0808">Transferase</keyword>
<comment type="catalytic activity">
    <reaction evidence="14">
        <text>adenosine(2503) in 23S rRNA + 2 reduced [2Fe-2S]-[ferredoxin] + 2 S-adenosyl-L-methionine = 2-methyladenosine(2503) in 23S rRNA + 5'-deoxyadenosine + L-methionine + 2 oxidized [2Fe-2S]-[ferredoxin] + S-adenosyl-L-homocysteine</text>
        <dbReference type="Rhea" id="RHEA:42916"/>
        <dbReference type="Rhea" id="RHEA-COMP:10000"/>
        <dbReference type="Rhea" id="RHEA-COMP:10001"/>
        <dbReference type="Rhea" id="RHEA-COMP:10152"/>
        <dbReference type="Rhea" id="RHEA-COMP:10282"/>
        <dbReference type="ChEBI" id="CHEBI:17319"/>
        <dbReference type="ChEBI" id="CHEBI:33737"/>
        <dbReference type="ChEBI" id="CHEBI:33738"/>
        <dbReference type="ChEBI" id="CHEBI:57844"/>
        <dbReference type="ChEBI" id="CHEBI:57856"/>
        <dbReference type="ChEBI" id="CHEBI:59789"/>
        <dbReference type="ChEBI" id="CHEBI:74411"/>
        <dbReference type="ChEBI" id="CHEBI:74497"/>
        <dbReference type="EC" id="2.1.1.192"/>
    </reaction>
</comment>
<dbReference type="InterPro" id="IPR058240">
    <property type="entry name" value="rSAM_sf"/>
</dbReference>
<dbReference type="InterPro" id="IPR013785">
    <property type="entry name" value="Aldolase_TIM"/>
</dbReference>
<comment type="caution">
    <text evidence="16">The sequence shown here is derived from an EMBL/GenBank/DDBJ whole genome shotgun (WGS) entry which is preliminary data.</text>
</comment>
<dbReference type="Gene3D" id="1.10.150.530">
    <property type="match status" value="1"/>
</dbReference>
<dbReference type="PROSITE" id="PS51918">
    <property type="entry name" value="RADICAL_SAM"/>
    <property type="match status" value="1"/>
</dbReference>
<comment type="subcellular location">
    <subcellularLocation>
        <location evidence="1 14">Cytoplasm</location>
    </subcellularLocation>
</comment>
<evidence type="ECO:0000313" key="17">
    <source>
        <dbReference type="Proteomes" id="UP001596162"/>
    </source>
</evidence>
<dbReference type="InterPro" id="IPR040072">
    <property type="entry name" value="Methyltransferase_A"/>
</dbReference>
<evidence type="ECO:0000313" key="16">
    <source>
        <dbReference type="EMBL" id="MFC5194703.1"/>
    </source>
</evidence>
<keyword evidence="17" id="KW-1185">Reference proteome</keyword>
<organism evidence="16 17">
    <name type="scientific">Bizionia hallyeonensis</name>
    <dbReference type="NCBI Taxonomy" id="1123757"/>
    <lineage>
        <taxon>Bacteria</taxon>
        <taxon>Pseudomonadati</taxon>
        <taxon>Bacteroidota</taxon>
        <taxon>Flavobacteriia</taxon>
        <taxon>Flavobacteriales</taxon>
        <taxon>Flavobacteriaceae</taxon>
        <taxon>Bizionia</taxon>
    </lineage>
</organism>